<dbReference type="OrthoDB" id="7067800at2"/>
<reference evidence="1 2" key="1">
    <citation type="submission" date="2017-05" db="EMBL/GenBank/DDBJ databases">
        <title>Biotechnological potential of actinobacteria isolated from South African environments.</title>
        <authorList>
            <person name="Le Roes-Hill M."/>
            <person name="Prins A."/>
            <person name="Durrell K.A."/>
        </authorList>
    </citation>
    <scope>NUCLEOTIDE SEQUENCE [LARGE SCALE GENOMIC DNA]</scope>
    <source>
        <strain evidence="1">BS2</strain>
    </source>
</reference>
<dbReference type="SUPFAM" id="SSF102198">
    <property type="entry name" value="Putative cyclase"/>
    <property type="match status" value="1"/>
</dbReference>
<evidence type="ECO:0000313" key="1">
    <source>
        <dbReference type="EMBL" id="OUC76123.1"/>
    </source>
</evidence>
<protein>
    <submittedName>
        <fullName evidence="1">Cyclase</fullName>
    </submittedName>
</protein>
<dbReference type="Pfam" id="PF04199">
    <property type="entry name" value="Cyclase"/>
    <property type="match status" value="1"/>
</dbReference>
<sequence length="328" mass="34797">MTAAPLDRLDPSGAVAAAAARCSNVGRWGPDDVLGTLNLVDDSCRVRAAQLVRTGETISLSLPFDTAGPQNGWRGRTNPIRTMLTSGLDHEHGDQGFPHGLGGADDVVFMPLQAATQWDGLGHIFDHGMAWNGRRASEVVTSDGDGVTGIETAADRFVGRGVLLDVGRALVQSTELTDGYAISPDDLDKTLRKQAVEVGCGDFLLIRTGQLTRARRGVAGGHGWGQYAGGPAPGLSFATIDWLRDRDVAAVATDTWGVEVRPNEFDDAFQPFHQVVIPHLGLFLGELWDLDGLADACATDGRYEFMLCAAPIPFTGAVGSPVNPIAIR</sequence>
<dbReference type="Proteomes" id="UP000194632">
    <property type="component" value="Unassembled WGS sequence"/>
</dbReference>
<keyword evidence="2" id="KW-1185">Reference proteome</keyword>
<name>A0A243Q437_9ACTN</name>
<gene>
    <name evidence="1" type="ORF">CA982_23385</name>
</gene>
<dbReference type="InterPro" id="IPR007325">
    <property type="entry name" value="KFase/CYL"/>
</dbReference>
<dbReference type="AlphaFoldDB" id="A0A243Q437"/>
<organism evidence="1 2">
    <name type="scientific">Gordonia lacunae</name>
    <dbReference type="NCBI Taxonomy" id="417102"/>
    <lineage>
        <taxon>Bacteria</taxon>
        <taxon>Bacillati</taxon>
        <taxon>Actinomycetota</taxon>
        <taxon>Actinomycetes</taxon>
        <taxon>Mycobacteriales</taxon>
        <taxon>Gordoniaceae</taxon>
        <taxon>Gordonia</taxon>
    </lineage>
</organism>
<dbReference type="Gene3D" id="3.50.30.50">
    <property type="entry name" value="Putative cyclase"/>
    <property type="match status" value="1"/>
</dbReference>
<accession>A0A243Q437</accession>
<dbReference type="GO" id="GO:0004061">
    <property type="term" value="F:arylformamidase activity"/>
    <property type="evidence" value="ECO:0007669"/>
    <property type="project" value="InterPro"/>
</dbReference>
<dbReference type="InterPro" id="IPR037175">
    <property type="entry name" value="KFase_sf"/>
</dbReference>
<dbReference type="STRING" id="417102.CA982_23385"/>
<dbReference type="EMBL" id="NGFO01000040">
    <property type="protein sequence ID" value="OUC76123.1"/>
    <property type="molecule type" value="Genomic_DNA"/>
</dbReference>
<dbReference type="PANTHER" id="PTHR34861:SF10">
    <property type="entry name" value="CYCLASE"/>
    <property type="match status" value="1"/>
</dbReference>
<evidence type="ECO:0000313" key="2">
    <source>
        <dbReference type="Proteomes" id="UP000194632"/>
    </source>
</evidence>
<comment type="caution">
    <text evidence="1">The sequence shown here is derived from an EMBL/GenBank/DDBJ whole genome shotgun (WGS) entry which is preliminary data.</text>
</comment>
<proteinExistence type="predicted"/>
<dbReference type="PANTHER" id="PTHR34861">
    <property type="match status" value="1"/>
</dbReference>
<dbReference type="GO" id="GO:0019441">
    <property type="term" value="P:L-tryptophan catabolic process to kynurenine"/>
    <property type="evidence" value="ECO:0007669"/>
    <property type="project" value="InterPro"/>
</dbReference>